<keyword evidence="2" id="KW-1133">Transmembrane helix</keyword>
<dbReference type="InterPro" id="IPR036378">
    <property type="entry name" value="FAS1_dom_sf"/>
</dbReference>
<keyword evidence="2" id="KW-0472">Membrane</keyword>
<dbReference type="Proteomes" id="UP000823749">
    <property type="component" value="Chromosome 9"/>
</dbReference>
<dbReference type="InterPro" id="IPR000782">
    <property type="entry name" value="FAS1_domain"/>
</dbReference>
<dbReference type="SUPFAM" id="SSF82153">
    <property type="entry name" value="FAS1 domain"/>
    <property type="match status" value="1"/>
</dbReference>
<evidence type="ECO:0000313" key="5">
    <source>
        <dbReference type="Proteomes" id="UP000823749"/>
    </source>
</evidence>
<dbReference type="PANTHER" id="PTHR37232">
    <property type="entry name" value="FASCICLIN DOMAIN PROTEIN"/>
    <property type="match status" value="1"/>
</dbReference>
<comment type="caution">
    <text evidence="4">The sequence shown here is derived from an EMBL/GenBank/DDBJ whole genome shotgun (WGS) entry which is preliminary data.</text>
</comment>
<name>A0AAV6J177_9ERIC</name>
<dbReference type="Gene3D" id="2.30.180.10">
    <property type="entry name" value="FAS1 domain"/>
    <property type="match status" value="1"/>
</dbReference>
<sequence>MRGVFVLYHYLDCHFQYRLQQSVFGNLACASDESWLSMRMARGRFVKSPVAFVCCVVSVCCLLVVVITVLKLPEASVTNRMMPSFRPRETRTILGDAKIGIFGEMIIKMLPEDLAFTVFIPSERAFERDLRFNASGSLKADKFNNTYAILTHIFGFSVVSRTISSDSVPFGEEISYDSLSGYSLYISKDSDGMLIVNGVRSEHVDLWKGKIVVHIMDGVIMDAEFEESVQTDDNEED</sequence>
<gene>
    <name evidence="4" type="ORF">RHGRI_027612</name>
</gene>
<comment type="similarity">
    <text evidence="1">Belongs to the fasciclin-like AGP family.</text>
</comment>
<feature type="domain" description="FAS1" evidence="3">
    <location>
        <begin position="86"/>
        <end position="220"/>
    </location>
</feature>
<organism evidence="4 5">
    <name type="scientific">Rhododendron griersonianum</name>
    <dbReference type="NCBI Taxonomy" id="479676"/>
    <lineage>
        <taxon>Eukaryota</taxon>
        <taxon>Viridiplantae</taxon>
        <taxon>Streptophyta</taxon>
        <taxon>Embryophyta</taxon>
        <taxon>Tracheophyta</taxon>
        <taxon>Spermatophyta</taxon>
        <taxon>Magnoliopsida</taxon>
        <taxon>eudicotyledons</taxon>
        <taxon>Gunneridae</taxon>
        <taxon>Pentapetalae</taxon>
        <taxon>asterids</taxon>
        <taxon>Ericales</taxon>
        <taxon>Ericaceae</taxon>
        <taxon>Ericoideae</taxon>
        <taxon>Rhodoreae</taxon>
        <taxon>Rhododendron</taxon>
    </lineage>
</organism>
<evidence type="ECO:0000256" key="1">
    <source>
        <dbReference type="ARBA" id="ARBA00007843"/>
    </source>
</evidence>
<dbReference type="Pfam" id="PF02469">
    <property type="entry name" value="Fasciclin"/>
    <property type="match status" value="1"/>
</dbReference>
<feature type="transmembrane region" description="Helical" evidence="2">
    <location>
        <begin position="50"/>
        <end position="72"/>
    </location>
</feature>
<dbReference type="PANTHER" id="PTHR37232:SF2">
    <property type="entry name" value="FAS1 DOMAIN-CONTAINING PROTEIN"/>
    <property type="match status" value="1"/>
</dbReference>
<evidence type="ECO:0000259" key="3">
    <source>
        <dbReference type="PROSITE" id="PS50213"/>
    </source>
</evidence>
<dbReference type="PROSITE" id="PS50213">
    <property type="entry name" value="FAS1"/>
    <property type="match status" value="1"/>
</dbReference>
<dbReference type="AlphaFoldDB" id="A0AAV6J177"/>
<accession>A0AAV6J177</accession>
<proteinExistence type="inferred from homology"/>
<protein>
    <recommendedName>
        <fullName evidence="3">FAS1 domain-containing protein</fullName>
    </recommendedName>
</protein>
<keyword evidence="5" id="KW-1185">Reference proteome</keyword>
<evidence type="ECO:0000313" key="4">
    <source>
        <dbReference type="EMBL" id="KAG5533492.1"/>
    </source>
</evidence>
<dbReference type="EMBL" id="JACTNZ010000009">
    <property type="protein sequence ID" value="KAG5533492.1"/>
    <property type="molecule type" value="Genomic_DNA"/>
</dbReference>
<evidence type="ECO:0000256" key="2">
    <source>
        <dbReference type="SAM" id="Phobius"/>
    </source>
</evidence>
<keyword evidence="2" id="KW-0812">Transmembrane</keyword>
<reference evidence="4" key="1">
    <citation type="submission" date="2020-08" db="EMBL/GenBank/DDBJ databases">
        <title>Plant Genome Project.</title>
        <authorList>
            <person name="Zhang R.-G."/>
        </authorList>
    </citation>
    <scope>NUCLEOTIDE SEQUENCE</scope>
    <source>
        <strain evidence="4">WSP0</strain>
        <tissue evidence="4">Leaf</tissue>
    </source>
</reference>